<dbReference type="AlphaFoldDB" id="A0A5J5K3K7"/>
<dbReference type="Gene3D" id="1.10.357.10">
    <property type="entry name" value="Tetracycline Repressor, domain 2"/>
    <property type="match status" value="1"/>
</dbReference>
<evidence type="ECO:0000256" key="2">
    <source>
        <dbReference type="ARBA" id="ARBA00023125"/>
    </source>
</evidence>
<evidence type="ECO:0000313" key="6">
    <source>
        <dbReference type="EMBL" id="KAA9378997.1"/>
    </source>
</evidence>
<evidence type="ECO:0000313" key="7">
    <source>
        <dbReference type="Proteomes" id="UP000327011"/>
    </source>
</evidence>
<proteinExistence type="predicted"/>
<keyword evidence="2 4" id="KW-0238">DNA-binding</keyword>
<evidence type="ECO:0000256" key="1">
    <source>
        <dbReference type="ARBA" id="ARBA00023015"/>
    </source>
</evidence>
<keyword evidence="3" id="KW-0804">Transcription</keyword>
<dbReference type="Proteomes" id="UP000327011">
    <property type="component" value="Unassembled WGS sequence"/>
</dbReference>
<dbReference type="SUPFAM" id="SSF46689">
    <property type="entry name" value="Homeodomain-like"/>
    <property type="match status" value="1"/>
</dbReference>
<gene>
    <name evidence="6" type="ORF">F5972_12285</name>
</gene>
<organism evidence="6 7">
    <name type="scientific">Microbispora cellulosiformans</name>
    <dbReference type="NCBI Taxonomy" id="2614688"/>
    <lineage>
        <taxon>Bacteria</taxon>
        <taxon>Bacillati</taxon>
        <taxon>Actinomycetota</taxon>
        <taxon>Actinomycetes</taxon>
        <taxon>Streptosporangiales</taxon>
        <taxon>Streptosporangiaceae</taxon>
        <taxon>Microbispora</taxon>
    </lineage>
</organism>
<evidence type="ECO:0000259" key="5">
    <source>
        <dbReference type="PROSITE" id="PS50977"/>
    </source>
</evidence>
<dbReference type="EMBL" id="VYTZ01000004">
    <property type="protein sequence ID" value="KAA9378997.1"/>
    <property type="molecule type" value="Genomic_DNA"/>
</dbReference>
<dbReference type="PRINTS" id="PR00455">
    <property type="entry name" value="HTHTETR"/>
</dbReference>
<dbReference type="Pfam" id="PF00440">
    <property type="entry name" value="TetR_N"/>
    <property type="match status" value="1"/>
</dbReference>
<dbReference type="Pfam" id="PF21993">
    <property type="entry name" value="TetR_C_13_2"/>
    <property type="match status" value="1"/>
</dbReference>
<dbReference type="RefSeq" id="WP_150933597.1">
    <property type="nucleotide sequence ID" value="NZ_VYTZ01000004.1"/>
</dbReference>
<keyword evidence="1" id="KW-0805">Transcription regulation</keyword>
<dbReference type="SUPFAM" id="SSF48498">
    <property type="entry name" value="Tetracyclin repressor-like, C-terminal domain"/>
    <property type="match status" value="1"/>
</dbReference>
<reference evidence="6 7" key="1">
    <citation type="submission" date="2019-09" db="EMBL/GenBank/DDBJ databases">
        <title>Screening of Novel Bioactive Compounds from Soil-Associated.</title>
        <authorList>
            <person name="Gong X."/>
        </authorList>
    </citation>
    <scope>NUCLEOTIDE SEQUENCE [LARGE SCALE GENOMIC DNA]</scope>
    <source>
        <strain evidence="6 7">Gxj-6</strain>
    </source>
</reference>
<dbReference type="GO" id="GO:0003677">
    <property type="term" value="F:DNA binding"/>
    <property type="evidence" value="ECO:0007669"/>
    <property type="project" value="UniProtKB-UniRule"/>
</dbReference>
<dbReference type="PROSITE" id="PS50977">
    <property type="entry name" value="HTH_TETR_2"/>
    <property type="match status" value="1"/>
</dbReference>
<name>A0A5J5K3K7_9ACTN</name>
<dbReference type="PANTHER" id="PTHR47506">
    <property type="entry name" value="TRANSCRIPTIONAL REGULATORY PROTEIN"/>
    <property type="match status" value="1"/>
</dbReference>
<evidence type="ECO:0000256" key="3">
    <source>
        <dbReference type="ARBA" id="ARBA00023163"/>
    </source>
</evidence>
<comment type="caution">
    <text evidence="6">The sequence shown here is derived from an EMBL/GenBank/DDBJ whole genome shotgun (WGS) entry which is preliminary data.</text>
</comment>
<dbReference type="InterPro" id="IPR054156">
    <property type="entry name" value="YxaF_TetR_C"/>
</dbReference>
<keyword evidence="7" id="KW-1185">Reference proteome</keyword>
<protein>
    <submittedName>
        <fullName evidence="6">TetR/AcrR family transcriptional regulator</fullName>
    </submittedName>
</protein>
<sequence length="219" mass="24155">MAVRGPGKESPRLTARGAATRARIVTTAANLMFRQGVTATTLDQVVDASGVSKSQLYHYFPDKEALITEVIAMREHHMVSSQKPQLDQVRSMRDLERWRDSLVTGHWERDVPYRCPIGALATEIACRYEDARQSLAAVFARWQELLADGLARMRASGELDPGADPAKLAVAFIAAMQGGYLLAETMQDERPLVVALDMALEHIKAQVKTPVANLTQPDN</sequence>
<feature type="DNA-binding region" description="H-T-H motif" evidence="4">
    <location>
        <begin position="41"/>
        <end position="60"/>
    </location>
</feature>
<accession>A0A5J5K3K7</accession>
<dbReference type="InterPro" id="IPR001647">
    <property type="entry name" value="HTH_TetR"/>
</dbReference>
<dbReference type="InterPro" id="IPR009057">
    <property type="entry name" value="Homeodomain-like_sf"/>
</dbReference>
<dbReference type="PANTHER" id="PTHR47506:SF1">
    <property type="entry name" value="HTH-TYPE TRANSCRIPTIONAL REGULATOR YJDC"/>
    <property type="match status" value="1"/>
</dbReference>
<dbReference type="InterPro" id="IPR036271">
    <property type="entry name" value="Tet_transcr_reg_TetR-rel_C_sf"/>
</dbReference>
<evidence type="ECO:0000256" key="4">
    <source>
        <dbReference type="PROSITE-ProRule" id="PRU00335"/>
    </source>
</evidence>
<feature type="domain" description="HTH tetR-type" evidence="5">
    <location>
        <begin position="18"/>
        <end position="78"/>
    </location>
</feature>